<dbReference type="AlphaFoldDB" id="A0A5N6VWF7"/>
<name>A0A5N6VWF7_9EURO</name>
<reference evidence="2" key="1">
    <citation type="submission" date="2019-04" db="EMBL/GenBank/DDBJ databases">
        <title>Friends and foes A comparative genomics studyof 23 Aspergillus species from section Flavi.</title>
        <authorList>
            <consortium name="DOE Joint Genome Institute"/>
            <person name="Kjaerbolling I."/>
            <person name="Vesth T."/>
            <person name="Frisvad J.C."/>
            <person name="Nybo J.L."/>
            <person name="Theobald S."/>
            <person name="Kildgaard S."/>
            <person name="Isbrandt T."/>
            <person name="Kuo A."/>
            <person name="Sato A."/>
            <person name="Lyhne E.K."/>
            <person name="Kogle M.E."/>
            <person name="Wiebenga A."/>
            <person name="Kun R.S."/>
            <person name="Lubbers R.J."/>
            <person name="Makela M.R."/>
            <person name="Barry K."/>
            <person name="Chovatia M."/>
            <person name="Clum A."/>
            <person name="Daum C."/>
            <person name="Haridas S."/>
            <person name="He G."/>
            <person name="LaButti K."/>
            <person name="Lipzen A."/>
            <person name="Mondo S."/>
            <person name="Riley R."/>
            <person name="Salamov A."/>
            <person name="Simmons B.A."/>
            <person name="Magnuson J.K."/>
            <person name="Henrissat B."/>
            <person name="Mortensen U.H."/>
            <person name="Larsen T.O."/>
            <person name="Devries R.P."/>
            <person name="Grigoriev I.V."/>
            <person name="Machida M."/>
            <person name="Baker S.E."/>
            <person name="Andersen M.R."/>
        </authorList>
    </citation>
    <scope>NUCLEOTIDE SEQUENCE [LARGE SCALE GENOMIC DNA]</scope>
    <source>
        <strain evidence="2">CBS 130015</strain>
    </source>
</reference>
<dbReference type="Proteomes" id="UP000325433">
    <property type="component" value="Unassembled WGS sequence"/>
</dbReference>
<organism evidence="1 2">
    <name type="scientific">Aspergillus transmontanensis</name>
    <dbReference type="NCBI Taxonomy" id="1034304"/>
    <lineage>
        <taxon>Eukaryota</taxon>
        <taxon>Fungi</taxon>
        <taxon>Dikarya</taxon>
        <taxon>Ascomycota</taxon>
        <taxon>Pezizomycotina</taxon>
        <taxon>Eurotiomycetes</taxon>
        <taxon>Eurotiomycetidae</taxon>
        <taxon>Eurotiales</taxon>
        <taxon>Aspergillaceae</taxon>
        <taxon>Aspergillus</taxon>
        <taxon>Aspergillus subgen. Circumdati</taxon>
    </lineage>
</organism>
<protein>
    <submittedName>
        <fullName evidence="1">Uncharacterized protein</fullName>
    </submittedName>
</protein>
<evidence type="ECO:0000313" key="1">
    <source>
        <dbReference type="EMBL" id="KAE8312566.1"/>
    </source>
</evidence>
<proteinExistence type="predicted"/>
<keyword evidence="2" id="KW-1185">Reference proteome</keyword>
<accession>A0A5N6VWF7</accession>
<sequence>MPYVPAIPKAEPDMYPKLRRWLRHLRLYNSVANLRGAAGLKNYHFSFKERDGQKDQLEFIFKNTSGQNYFITQLCLSATYEITQIFPPDKGPSVAVQPNQEVPWHSVISVSDLLLPYTSDRDFSMTERYRLFITPIQTSFAHYQLPSLSDSHAPPGRTSNGASESNFYVEDCTFTVNRDKMLPSILPSMGFTPVAENEE</sequence>
<gene>
    <name evidence="1" type="ORF">BDV41DRAFT_577508</name>
</gene>
<dbReference type="EMBL" id="ML738332">
    <property type="protein sequence ID" value="KAE8312566.1"/>
    <property type="molecule type" value="Genomic_DNA"/>
</dbReference>
<evidence type="ECO:0000313" key="2">
    <source>
        <dbReference type="Proteomes" id="UP000325433"/>
    </source>
</evidence>